<dbReference type="PANTHER" id="PTHR32309:SF13">
    <property type="entry name" value="FERRIC ENTEROBACTIN TRANSPORT PROTEIN FEPE"/>
    <property type="match status" value="1"/>
</dbReference>
<comment type="caution">
    <text evidence="2">The sequence shown here is derived from an EMBL/GenBank/DDBJ whole genome shotgun (WGS) entry which is preliminary data.</text>
</comment>
<evidence type="ECO:0008006" key="4">
    <source>
        <dbReference type="Google" id="ProtNLM"/>
    </source>
</evidence>
<keyword evidence="3" id="KW-1185">Reference proteome</keyword>
<gene>
    <name evidence="2" type="ORF">T472_0210205</name>
</gene>
<dbReference type="PANTHER" id="PTHR32309">
    <property type="entry name" value="TYROSINE-PROTEIN KINASE"/>
    <property type="match status" value="1"/>
</dbReference>
<keyword evidence="1" id="KW-1133">Transmembrane helix</keyword>
<keyword evidence="1" id="KW-0812">Transmembrane</keyword>
<dbReference type="InterPro" id="IPR050445">
    <property type="entry name" value="Bact_polysacc_biosynth/exp"/>
</dbReference>
<accession>V7I3E7</accession>
<keyword evidence="1" id="KW-0472">Membrane</keyword>
<reference evidence="2 3" key="1">
    <citation type="journal article" date="2014" name="Genome Announc.">
        <title>Genome Sequence of Youngiibacter fragilis, the Type Strain of the Genus Youngiibacter.</title>
        <authorList>
            <person name="Wawrik C.B."/>
            <person name="Callaghan A.V."/>
            <person name="Stamps B.W."/>
            <person name="Wawrik B."/>
        </authorList>
    </citation>
    <scope>NUCLEOTIDE SEQUENCE [LARGE SCALE GENOMIC DNA]</scope>
    <source>
        <strain evidence="2 3">232.1</strain>
    </source>
</reference>
<evidence type="ECO:0000256" key="1">
    <source>
        <dbReference type="SAM" id="Phobius"/>
    </source>
</evidence>
<dbReference type="RefSeq" id="WP_023386810.1">
    <property type="nucleotide sequence ID" value="NZ_AXUN02000173.1"/>
</dbReference>
<evidence type="ECO:0000313" key="3">
    <source>
        <dbReference type="Proteomes" id="UP000017747"/>
    </source>
</evidence>
<feature type="transmembrane region" description="Helical" evidence="1">
    <location>
        <begin position="181"/>
        <end position="202"/>
    </location>
</feature>
<sequence length="242" mass="26742">MTKKGMINIERYNEEEEISLIELISTLTRNWKVIAVGLAAFAIVALIISIISGFRNPVTYKYGARTSVVFLQEEGKTKQSSAIIAIMTGDEAVDAALTKLKITTGMEDIKEDITAGLSSRVNVIDITAYHSNPETAKNIANEIRRQGIDIASKAVSYQRLTLDEDAVLLQNPIAIGNPPKYAMNFMIGAVLGVMVSVFYIFAYKFINQKISSESDVERFTGKKVLVSIPSTSTKTRKFYEVI</sequence>
<dbReference type="EMBL" id="AXUN02000173">
    <property type="protein sequence ID" value="ETA80770.1"/>
    <property type="molecule type" value="Genomic_DNA"/>
</dbReference>
<name>V7I3E7_9CLOT</name>
<dbReference type="STRING" id="994573.T472_0210205"/>
<feature type="transmembrane region" description="Helical" evidence="1">
    <location>
        <begin position="33"/>
        <end position="54"/>
    </location>
</feature>
<dbReference type="GO" id="GO:0004713">
    <property type="term" value="F:protein tyrosine kinase activity"/>
    <property type="evidence" value="ECO:0007669"/>
    <property type="project" value="TreeGrafter"/>
</dbReference>
<evidence type="ECO:0000313" key="2">
    <source>
        <dbReference type="EMBL" id="ETA80770.1"/>
    </source>
</evidence>
<dbReference type="AlphaFoldDB" id="V7I3E7"/>
<protein>
    <recommendedName>
        <fullName evidence="4">Polysaccharide chain length determinant N-terminal domain-containing protein</fullName>
    </recommendedName>
</protein>
<dbReference type="GO" id="GO:0005886">
    <property type="term" value="C:plasma membrane"/>
    <property type="evidence" value="ECO:0007669"/>
    <property type="project" value="TreeGrafter"/>
</dbReference>
<proteinExistence type="predicted"/>
<dbReference type="Proteomes" id="UP000017747">
    <property type="component" value="Unassembled WGS sequence"/>
</dbReference>
<organism evidence="2 3">
    <name type="scientific">Youngiibacter fragilis 232.1</name>
    <dbReference type="NCBI Taxonomy" id="994573"/>
    <lineage>
        <taxon>Bacteria</taxon>
        <taxon>Bacillati</taxon>
        <taxon>Bacillota</taxon>
        <taxon>Clostridia</taxon>
        <taxon>Eubacteriales</taxon>
        <taxon>Clostridiaceae</taxon>
        <taxon>Youngiibacter</taxon>
    </lineage>
</organism>
<dbReference type="eggNOG" id="COG3944">
    <property type="taxonomic scope" value="Bacteria"/>
</dbReference>